<evidence type="ECO:0000313" key="3">
    <source>
        <dbReference type="Proteomes" id="UP000649753"/>
    </source>
</evidence>
<keyword evidence="3" id="KW-1185">Reference proteome</keyword>
<dbReference type="EMBL" id="JADBEB010000001">
    <property type="protein sequence ID" value="MBE1490176.1"/>
    <property type="molecule type" value="Genomic_DNA"/>
</dbReference>
<feature type="region of interest" description="Disordered" evidence="1">
    <location>
        <begin position="46"/>
        <end position="108"/>
    </location>
</feature>
<organism evidence="2 3">
    <name type="scientific">Plantactinospora soyae</name>
    <dbReference type="NCBI Taxonomy" id="1544732"/>
    <lineage>
        <taxon>Bacteria</taxon>
        <taxon>Bacillati</taxon>
        <taxon>Actinomycetota</taxon>
        <taxon>Actinomycetes</taxon>
        <taxon>Micromonosporales</taxon>
        <taxon>Micromonosporaceae</taxon>
        <taxon>Plantactinospora</taxon>
    </lineage>
</organism>
<sequence length="108" mass="12584">MGTTGRQTRSLVVRHRRYWRHWWLCCRCGLWWRSCPDRGRSVLAHRVPPRPDIPPQLARADGLTPRPRPYNGNRSNRFGRNTPPLVNAEAAYPMGQRRRGARAETTGR</sequence>
<reference evidence="2" key="1">
    <citation type="submission" date="2020-10" db="EMBL/GenBank/DDBJ databases">
        <title>Sequencing the genomes of 1000 actinobacteria strains.</title>
        <authorList>
            <person name="Klenk H.-P."/>
        </authorList>
    </citation>
    <scope>NUCLEOTIDE SEQUENCE</scope>
    <source>
        <strain evidence="2">DSM 46832</strain>
    </source>
</reference>
<accession>A0A927MBN7</accession>
<name>A0A927MBN7_9ACTN</name>
<proteinExistence type="predicted"/>
<dbReference type="Proteomes" id="UP000649753">
    <property type="component" value="Unassembled WGS sequence"/>
</dbReference>
<comment type="caution">
    <text evidence="2">The sequence shown here is derived from an EMBL/GenBank/DDBJ whole genome shotgun (WGS) entry which is preliminary data.</text>
</comment>
<protein>
    <submittedName>
        <fullName evidence="2">Uncharacterized protein</fullName>
    </submittedName>
</protein>
<evidence type="ECO:0000313" key="2">
    <source>
        <dbReference type="EMBL" id="MBE1490176.1"/>
    </source>
</evidence>
<dbReference type="AlphaFoldDB" id="A0A927MBN7"/>
<evidence type="ECO:0000256" key="1">
    <source>
        <dbReference type="SAM" id="MobiDB-lite"/>
    </source>
</evidence>
<gene>
    <name evidence="2" type="ORF">H4W31_005814</name>
</gene>